<feature type="region of interest" description="Disordered" evidence="1">
    <location>
        <begin position="226"/>
        <end position="318"/>
    </location>
</feature>
<evidence type="ECO:0000313" key="2">
    <source>
        <dbReference type="EMBL" id="EJK66071.1"/>
    </source>
</evidence>
<accession>K0SYK0</accession>
<protein>
    <submittedName>
        <fullName evidence="2">Uncharacterized protein</fullName>
    </submittedName>
</protein>
<name>K0SYK0_THAOC</name>
<keyword evidence="3" id="KW-1185">Reference proteome</keyword>
<feature type="compositionally biased region" description="Basic and acidic residues" evidence="1">
    <location>
        <begin position="286"/>
        <end position="295"/>
    </location>
</feature>
<feature type="compositionally biased region" description="Basic residues" evidence="1">
    <location>
        <begin position="112"/>
        <end position="124"/>
    </location>
</feature>
<dbReference type="AlphaFoldDB" id="K0SYK0"/>
<feature type="compositionally biased region" description="Polar residues" evidence="1">
    <location>
        <begin position="21"/>
        <end position="31"/>
    </location>
</feature>
<reference evidence="2 3" key="1">
    <citation type="journal article" date="2012" name="Genome Biol.">
        <title>Genome and low-iron response of an oceanic diatom adapted to chronic iron limitation.</title>
        <authorList>
            <person name="Lommer M."/>
            <person name="Specht M."/>
            <person name="Roy A.S."/>
            <person name="Kraemer L."/>
            <person name="Andreson R."/>
            <person name="Gutowska M.A."/>
            <person name="Wolf J."/>
            <person name="Bergner S.V."/>
            <person name="Schilhabel M.B."/>
            <person name="Klostermeier U.C."/>
            <person name="Beiko R.G."/>
            <person name="Rosenstiel P."/>
            <person name="Hippler M."/>
            <person name="Laroche J."/>
        </authorList>
    </citation>
    <scope>NUCLEOTIDE SEQUENCE [LARGE SCALE GENOMIC DNA]</scope>
    <source>
        <strain evidence="2 3">CCMP1005</strain>
    </source>
</reference>
<feature type="region of interest" description="Disordered" evidence="1">
    <location>
        <begin position="1"/>
        <end position="211"/>
    </location>
</feature>
<dbReference type="EMBL" id="AGNL01015291">
    <property type="protein sequence ID" value="EJK66071.1"/>
    <property type="molecule type" value="Genomic_DNA"/>
</dbReference>
<feature type="compositionally biased region" description="Low complexity" evidence="1">
    <location>
        <begin position="92"/>
        <end position="102"/>
    </location>
</feature>
<feature type="compositionally biased region" description="Basic and acidic residues" evidence="1">
    <location>
        <begin position="1"/>
        <end position="19"/>
    </location>
</feature>
<evidence type="ECO:0000313" key="3">
    <source>
        <dbReference type="Proteomes" id="UP000266841"/>
    </source>
</evidence>
<dbReference type="Proteomes" id="UP000266841">
    <property type="component" value="Unassembled WGS sequence"/>
</dbReference>
<proteinExistence type="predicted"/>
<comment type="caution">
    <text evidence="2">The sequence shown here is derived from an EMBL/GenBank/DDBJ whole genome shotgun (WGS) entry which is preliminary data.</text>
</comment>
<feature type="compositionally biased region" description="Basic and acidic residues" evidence="1">
    <location>
        <begin position="77"/>
        <end position="88"/>
    </location>
</feature>
<dbReference type="eggNOG" id="ENOG502RR99">
    <property type="taxonomic scope" value="Eukaryota"/>
</dbReference>
<organism evidence="2 3">
    <name type="scientific">Thalassiosira oceanica</name>
    <name type="common">Marine diatom</name>
    <dbReference type="NCBI Taxonomy" id="159749"/>
    <lineage>
        <taxon>Eukaryota</taxon>
        <taxon>Sar</taxon>
        <taxon>Stramenopiles</taxon>
        <taxon>Ochrophyta</taxon>
        <taxon>Bacillariophyta</taxon>
        <taxon>Coscinodiscophyceae</taxon>
        <taxon>Thalassiosirophycidae</taxon>
        <taxon>Thalassiosirales</taxon>
        <taxon>Thalassiosiraceae</taxon>
        <taxon>Thalassiosira</taxon>
    </lineage>
</organism>
<evidence type="ECO:0000256" key="1">
    <source>
        <dbReference type="SAM" id="MobiDB-lite"/>
    </source>
</evidence>
<feature type="compositionally biased region" description="Basic residues" evidence="1">
    <location>
        <begin position="188"/>
        <end position="197"/>
    </location>
</feature>
<gene>
    <name evidence="2" type="ORF">THAOC_13027</name>
</gene>
<feature type="compositionally biased region" description="Basic and acidic residues" evidence="1">
    <location>
        <begin position="233"/>
        <end position="247"/>
    </location>
</feature>
<sequence length="318" mass="35533">MSRRDKQADLRKRMVEARSKLLSSRSPQQQPDDGRVEVQLAGQKRPAPKTAGAGSSILRKSKYNTSAHDAPRVMVAKAEDLPHQKSGDEVNTPASAAPTPAAMLECEADERRKKKKKRKKKEKKRVADQHEQEEITQQQRQNGQGDGGDNMEQAFAEFNALLEADETNAMPAMPPQPSVTSVDETKAKVKKKKKKRKEKDVYDDNDATNNLAQASYEARVARLTLLTKTKKKEQREAGDELGDKDFYDPGLAFQEDEETQAVAQDSPMGDGGEGSKQTNNSHLAKALRERIEKTRKLTRSTLTKEEEEPSDVQDGSWF</sequence>